<reference evidence="1 2" key="1">
    <citation type="submission" date="2016-05" db="EMBL/GenBank/DDBJ databases">
        <title>Niabella ginsenosidivorans BS26 whole genome sequencing.</title>
        <authorList>
            <person name="Im W.T."/>
            <person name="Siddiqi M.Z."/>
        </authorList>
    </citation>
    <scope>NUCLEOTIDE SEQUENCE [LARGE SCALE GENOMIC DNA]</scope>
    <source>
        <strain evidence="1 2">BS26</strain>
    </source>
</reference>
<organism evidence="1 2">
    <name type="scientific">Niabella ginsenosidivorans</name>
    <dbReference type="NCBI Taxonomy" id="1176587"/>
    <lineage>
        <taxon>Bacteria</taxon>
        <taxon>Pseudomonadati</taxon>
        <taxon>Bacteroidota</taxon>
        <taxon>Chitinophagia</taxon>
        <taxon>Chitinophagales</taxon>
        <taxon>Chitinophagaceae</taxon>
        <taxon>Niabella</taxon>
    </lineage>
</organism>
<dbReference type="AlphaFoldDB" id="A0A1A9I803"/>
<gene>
    <name evidence="1" type="ORF">A8C56_21300</name>
</gene>
<name>A0A1A9I803_9BACT</name>
<accession>A0A1A9I803</accession>
<dbReference type="EMBL" id="CP015772">
    <property type="protein sequence ID" value="ANH83179.1"/>
    <property type="molecule type" value="Genomic_DNA"/>
</dbReference>
<evidence type="ECO:0000313" key="2">
    <source>
        <dbReference type="Proteomes" id="UP000077667"/>
    </source>
</evidence>
<protein>
    <submittedName>
        <fullName evidence="1">Uncharacterized protein</fullName>
    </submittedName>
</protein>
<dbReference type="KEGG" id="nia:A8C56_21300"/>
<dbReference type="Proteomes" id="UP000077667">
    <property type="component" value="Chromosome"/>
</dbReference>
<proteinExistence type="predicted"/>
<keyword evidence="2" id="KW-1185">Reference proteome</keyword>
<sequence>MFFITPGPEKDRLTMMDLSNFEIISTVDLTSKQENNYTFHRTPAPEMILLEAAAGQDDCILFLIKQSEGNITIEKTKSLQ</sequence>
<dbReference type="STRING" id="1176587.A8C56_21300"/>
<evidence type="ECO:0000313" key="1">
    <source>
        <dbReference type="EMBL" id="ANH83179.1"/>
    </source>
</evidence>